<comment type="function">
    <text evidence="8">Catalyzes the deamination of adenosine to inosine at the wobble position 34 of tRNA(Arg2).</text>
</comment>
<comment type="catalytic activity">
    <reaction evidence="7 8">
        <text>adenosine(34) in tRNA + H2O + H(+) = inosine(34) in tRNA + NH4(+)</text>
        <dbReference type="Rhea" id="RHEA:43168"/>
        <dbReference type="Rhea" id="RHEA-COMP:10373"/>
        <dbReference type="Rhea" id="RHEA-COMP:10374"/>
        <dbReference type="ChEBI" id="CHEBI:15377"/>
        <dbReference type="ChEBI" id="CHEBI:15378"/>
        <dbReference type="ChEBI" id="CHEBI:28938"/>
        <dbReference type="ChEBI" id="CHEBI:74411"/>
        <dbReference type="ChEBI" id="CHEBI:82852"/>
        <dbReference type="EC" id="3.5.4.33"/>
    </reaction>
</comment>
<dbReference type="GO" id="GO:0008270">
    <property type="term" value="F:zinc ion binding"/>
    <property type="evidence" value="ECO:0007669"/>
    <property type="project" value="UniProtKB-UniRule"/>
</dbReference>
<sequence length="155" mass="16546">MTMKPDDHYMQAALDEARKAAARNEVPIGAVLVDVETGEIVARGGNATIERADPTAHAEIMVIRDGCKTAGAQRIPACDLYVTLEPCAMCAAAISFARIRRVVYGAPDPKGGGIDHGGQFFTQPTCHHRPDVTGGVLAEPCGQILKDFFAAKRKK</sequence>
<accession>M4VV27</accession>
<proteinExistence type="inferred from homology"/>
<dbReference type="STRING" id="349215.A11S_208"/>
<dbReference type="SUPFAM" id="SSF53927">
    <property type="entry name" value="Cytidine deaminase-like"/>
    <property type="match status" value="1"/>
</dbReference>
<feature type="binding site" evidence="8">
    <location>
        <position position="87"/>
    </location>
    <ligand>
        <name>Zn(2+)</name>
        <dbReference type="ChEBI" id="CHEBI:29105"/>
        <note>catalytic</note>
    </ligand>
</feature>
<dbReference type="PANTHER" id="PTHR11079:SF202">
    <property type="entry name" value="TRNA-SPECIFIC ADENOSINE DEAMINASE"/>
    <property type="match status" value="1"/>
</dbReference>
<gene>
    <name evidence="8" type="primary">tadA</name>
    <name evidence="10" type="ORF">A11S_208</name>
</gene>
<comment type="similarity">
    <text evidence="1">Belongs to the cytidine and deoxycytidylate deaminase family. ADAT2 subfamily.</text>
</comment>
<evidence type="ECO:0000313" key="11">
    <source>
        <dbReference type="Proteomes" id="UP000011932"/>
    </source>
</evidence>
<comment type="cofactor">
    <cofactor evidence="8">
        <name>Zn(2+)</name>
        <dbReference type="ChEBI" id="CHEBI:29105"/>
    </cofactor>
    <text evidence="8">Binds 1 zinc ion per subunit.</text>
</comment>
<feature type="domain" description="CMP/dCMP-type deaminase" evidence="9">
    <location>
        <begin position="4"/>
        <end position="115"/>
    </location>
</feature>
<dbReference type="InterPro" id="IPR002125">
    <property type="entry name" value="CMP_dCMP_dom"/>
</dbReference>
<feature type="active site" description="Proton donor" evidence="8">
    <location>
        <position position="59"/>
    </location>
</feature>
<comment type="subunit">
    <text evidence="2 8">Homodimer.</text>
</comment>
<dbReference type="Gene3D" id="3.40.140.10">
    <property type="entry name" value="Cytidine Deaminase, domain 2"/>
    <property type="match status" value="1"/>
</dbReference>
<evidence type="ECO:0000256" key="7">
    <source>
        <dbReference type="ARBA" id="ARBA00048045"/>
    </source>
</evidence>
<evidence type="ECO:0000256" key="3">
    <source>
        <dbReference type="ARBA" id="ARBA00022694"/>
    </source>
</evidence>
<keyword evidence="6 8" id="KW-0862">Zinc</keyword>
<dbReference type="HAMAP" id="MF_00972">
    <property type="entry name" value="tRNA_aden_deaminase"/>
    <property type="match status" value="1"/>
</dbReference>
<dbReference type="CDD" id="cd01285">
    <property type="entry name" value="nucleoside_deaminase"/>
    <property type="match status" value="1"/>
</dbReference>
<dbReference type="PANTHER" id="PTHR11079">
    <property type="entry name" value="CYTOSINE DEAMINASE FAMILY MEMBER"/>
    <property type="match status" value="1"/>
</dbReference>
<evidence type="ECO:0000256" key="1">
    <source>
        <dbReference type="ARBA" id="ARBA00010669"/>
    </source>
</evidence>
<keyword evidence="5 8" id="KW-0378">Hydrolase</keyword>
<feature type="binding site" evidence="8">
    <location>
        <position position="90"/>
    </location>
    <ligand>
        <name>Zn(2+)</name>
        <dbReference type="ChEBI" id="CHEBI:29105"/>
        <note>catalytic</note>
    </ligand>
</feature>
<keyword evidence="3 8" id="KW-0819">tRNA processing</keyword>
<keyword evidence="4 8" id="KW-0479">Metal-binding</keyword>
<dbReference type="PROSITE" id="PS00903">
    <property type="entry name" value="CYT_DCMP_DEAMINASES_1"/>
    <property type="match status" value="1"/>
</dbReference>
<dbReference type="AlphaFoldDB" id="M4VV27"/>
<dbReference type="PATRIC" id="fig|349215.9.peg.207"/>
<evidence type="ECO:0000256" key="8">
    <source>
        <dbReference type="HAMAP-Rule" id="MF_00972"/>
    </source>
</evidence>
<evidence type="ECO:0000259" key="9">
    <source>
        <dbReference type="PROSITE" id="PS51747"/>
    </source>
</evidence>
<dbReference type="InterPro" id="IPR028883">
    <property type="entry name" value="tRNA_aden_deaminase"/>
</dbReference>
<dbReference type="EC" id="3.5.4.33" evidence="8"/>
<dbReference type="Pfam" id="PF00383">
    <property type="entry name" value="dCMP_cyt_deam_1"/>
    <property type="match status" value="1"/>
</dbReference>
<dbReference type="KEGG" id="man:A11S_208"/>
<dbReference type="InterPro" id="IPR016192">
    <property type="entry name" value="APOBEC/CMP_deaminase_Zn-bd"/>
</dbReference>
<dbReference type="GO" id="GO:0052717">
    <property type="term" value="F:tRNA-specific adenosine-34 deaminase activity"/>
    <property type="evidence" value="ECO:0007669"/>
    <property type="project" value="UniProtKB-UniRule"/>
</dbReference>
<evidence type="ECO:0000256" key="2">
    <source>
        <dbReference type="ARBA" id="ARBA00011738"/>
    </source>
</evidence>
<dbReference type="HOGENOM" id="CLU_025810_3_2_5"/>
<evidence type="ECO:0000313" key="10">
    <source>
        <dbReference type="EMBL" id="AGH97044.1"/>
    </source>
</evidence>
<name>M4VV27_9BACT</name>
<dbReference type="InterPro" id="IPR016193">
    <property type="entry name" value="Cytidine_deaminase-like"/>
</dbReference>
<evidence type="ECO:0000256" key="5">
    <source>
        <dbReference type="ARBA" id="ARBA00022801"/>
    </source>
</evidence>
<dbReference type="GO" id="GO:0002100">
    <property type="term" value="P:tRNA wobble adenosine to inosine editing"/>
    <property type="evidence" value="ECO:0007669"/>
    <property type="project" value="UniProtKB-UniRule"/>
</dbReference>
<organism evidence="10 11">
    <name type="scientific">Micavibrio aeruginosavorus EPB</name>
    <dbReference type="NCBI Taxonomy" id="349215"/>
    <lineage>
        <taxon>Bacteria</taxon>
        <taxon>Pseudomonadati</taxon>
        <taxon>Bdellovibrionota</taxon>
        <taxon>Bdellovibrionia</taxon>
        <taxon>Bdellovibrionales</taxon>
        <taxon>Pseudobdellovibrionaceae</taxon>
        <taxon>Micavibrio</taxon>
    </lineage>
</organism>
<feature type="binding site" evidence="8">
    <location>
        <position position="57"/>
    </location>
    <ligand>
        <name>Zn(2+)</name>
        <dbReference type="ChEBI" id="CHEBI:29105"/>
        <note>catalytic</note>
    </ligand>
</feature>
<dbReference type="Proteomes" id="UP000011932">
    <property type="component" value="Chromosome"/>
</dbReference>
<dbReference type="EMBL" id="CP003538">
    <property type="protein sequence ID" value="AGH97044.1"/>
    <property type="molecule type" value="Genomic_DNA"/>
</dbReference>
<evidence type="ECO:0000256" key="4">
    <source>
        <dbReference type="ARBA" id="ARBA00022723"/>
    </source>
</evidence>
<evidence type="ECO:0000256" key="6">
    <source>
        <dbReference type="ARBA" id="ARBA00022833"/>
    </source>
</evidence>
<dbReference type="RefSeq" id="WP_015466606.1">
    <property type="nucleotide sequence ID" value="NC_020812.1"/>
</dbReference>
<protein>
    <recommendedName>
        <fullName evidence="8">tRNA-specific adenosine deaminase</fullName>
        <ecNumber evidence="8">3.5.4.33</ecNumber>
    </recommendedName>
</protein>
<reference evidence="10 11" key="1">
    <citation type="journal article" date="2013" name="ISME J.">
        <title>By their genes ye shall know them: genomic signatures of predatory bacteria.</title>
        <authorList>
            <person name="Pasternak Z."/>
            <person name="Pietrokovski S."/>
            <person name="Rotem O."/>
            <person name="Gophna U."/>
            <person name="Lurie-Weinberger M.N."/>
            <person name="Jurkevitch E."/>
        </authorList>
    </citation>
    <scope>NUCLEOTIDE SEQUENCE [LARGE SCALE GENOMIC DNA]</scope>
    <source>
        <strain evidence="10">EPB</strain>
    </source>
</reference>
<dbReference type="PROSITE" id="PS51747">
    <property type="entry name" value="CYT_DCMP_DEAMINASES_2"/>
    <property type="match status" value="1"/>
</dbReference>